<sequence>MNNDGLDVTSPRGGSFHRADGRGASGGACPRVNRAPSVASATTEFSSRRCNCCFVSLVPPPCFVVKVDPSSRGPPPTRESVTDETEERERRRTGSLLFRFVHSRDDEEEGEEEG</sequence>
<evidence type="ECO:0000313" key="2">
    <source>
        <dbReference type="EMBL" id="KAK1134204.1"/>
    </source>
</evidence>
<dbReference type="EMBL" id="JAHYIQ010000003">
    <property type="protein sequence ID" value="KAK1134204.1"/>
    <property type="molecule type" value="Genomic_DNA"/>
</dbReference>
<evidence type="ECO:0000256" key="1">
    <source>
        <dbReference type="SAM" id="MobiDB-lite"/>
    </source>
</evidence>
<comment type="caution">
    <text evidence="2">The sequence shown here is derived from an EMBL/GenBank/DDBJ whole genome shotgun (WGS) entry which is preliminary data.</text>
</comment>
<evidence type="ECO:0000313" key="3">
    <source>
        <dbReference type="Proteomes" id="UP001177670"/>
    </source>
</evidence>
<proteinExistence type="predicted"/>
<dbReference type="Proteomes" id="UP001177670">
    <property type="component" value="Unassembled WGS sequence"/>
</dbReference>
<feature type="region of interest" description="Disordered" evidence="1">
    <location>
        <begin position="1"/>
        <end position="36"/>
    </location>
</feature>
<reference evidence="2" key="1">
    <citation type="submission" date="2021-10" db="EMBL/GenBank/DDBJ databases">
        <title>Melipona bicolor Genome sequencing and assembly.</title>
        <authorList>
            <person name="Araujo N.S."/>
            <person name="Arias M.C."/>
        </authorList>
    </citation>
    <scope>NUCLEOTIDE SEQUENCE</scope>
    <source>
        <strain evidence="2">USP_2M_L1-L4_2017</strain>
        <tissue evidence="2">Whole body</tissue>
    </source>
</reference>
<name>A0AA40GAL2_9HYME</name>
<feature type="non-terminal residue" evidence="2">
    <location>
        <position position="114"/>
    </location>
</feature>
<gene>
    <name evidence="2" type="ORF">K0M31_011986</name>
</gene>
<feature type="region of interest" description="Disordered" evidence="1">
    <location>
        <begin position="67"/>
        <end position="114"/>
    </location>
</feature>
<keyword evidence="3" id="KW-1185">Reference proteome</keyword>
<protein>
    <submittedName>
        <fullName evidence="2">Uncharacterized protein</fullName>
    </submittedName>
</protein>
<organism evidence="2 3">
    <name type="scientific">Melipona bicolor</name>
    <dbReference type="NCBI Taxonomy" id="60889"/>
    <lineage>
        <taxon>Eukaryota</taxon>
        <taxon>Metazoa</taxon>
        <taxon>Ecdysozoa</taxon>
        <taxon>Arthropoda</taxon>
        <taxon>Hexapoda</taxon>
        <taxon>Insecta</taxon>
        <taxon>Pterygota</taxon>
        <taxon>Neoptera</taxon>
        <taxon>Endopterygota</taxon>
        <taxon>Hymenoptera</taxon>
        <taxon>Apocrita</taxon>
        <taxon>Aculeata</taxon>
        <taxon>Apoidea</taxon>
        <taxon>Anthophila</taxon>
        <taxon>Apidae</taxon>
        <taxon>Melipona</taxon>
    </lineage>
</organism>
<dbReference type="AlphaFoldDB" id="A0AA40GAL2"/>
<accession>A0AA40GAL2</accession>